<dbReference type="SMART" id="SM00530">
    <property type="entry name" value="HTH_XRE"/>
    <property type="match status" value="1"/>
</dbReference>
<dbReference type="CDD" id="cd00093">
    <property type="entry name" value="HTH_XRE"/>
    <property type="match status" value="1"/>
</dbReference>
<dbReference type="Proteomes" id="UP000597877">
    <property type="component" value="Unassembled WGS sequence"/>
</dbReference>
<dbReference type="InterPro" id="IPR036286">
    <property type="entry name" value="LexA/Signal_pep-like_sf"/>
</dbReference>
<proteinExistence type="predicted"/>
<dbReference type="Gene3D" id="1.10.260.40">
    <property type="entry name" value="lambda repressor-like DNA-binding domains"/>
    <property type="match status" value="1"/>
</dbReference>
<dbReference type="EMBL" id="JACOOZ010000004">
    <property type="protein sequence ID" value="MBC5667791.1"/>
    <property type="molecule type" value="Genomic_DNA"/>
</dbReference>
<evidence type="ECO:0000259" key="1">
    <source>
        <dbReference type="PROSITE" id="PS50943"/>
    </source>
</evidence>
<sequence>MNNKDEFLYYYKTVIINNIYRKLYFYNWSLRQLSEEAGLPYETIKKLTGGKINNPSIYNLIKISEAFQCSVDELISDTASVQNNSPSLSNRCFSFLSELCDLEDHLLEHNQKFDTDYIAIVNAHGFYSRGFSCTNLSSDIYNFAKYRKKYGDLDILGITIYDSSPDRLFYKDELILICKDRYPFYGDCGIFMYKDKIYIRRYVPDRYFCLEALRGFDKPLILKHIDECLFLGRIIGIIKK</sequence>
<comment type="caution">
    <text evidence="2">The sequence shown here is derived from an EMBL/GenBank/DDBJ whole genome shotgun (WGS) entry which is preliminary data.</text>
</comment>
<keyword evidence="3" id="KW-1185">Reference proteome</keyword>
<name>A0ABR7F2J1_9FIRM</name>
<dbReference type="Pfam" id="PF13443">
    <property type="entry name" value="HTH_26"/>
    <property type="match status" value="1"/>
</dbReference>
<dbReference type="PROSITE" id="PS50943">
    <property type="entry name" value="HTH_CROC1"/>
    <property type="match status" value="1"/>
</dbReference>
<organism evidence="2 3">
    <name type="scientific">Eubacterium segne</name>
    <dbReference type="NCBI Taxonomy" id="2763045"/>
    <lineage>
        <taxon>Bacteria</taxon>
        <taxon>Bacillati</taxon>
        <taxon>Bacillota</taxon>
        <taxon>Clostridia</taxon>
        <taxon>Eubacteriales</taxon>
        <taxon>Eubacteriaceae</taxon>
        <taxon>Eubacterium</taxon>
    </lineage>
</organism>
<feature type="domain" description="HTH cro/C1-type" evidence="1">
    <location>
        <begin position="27"/>
        <end position="74"/>
    </location>
</feature>
<dbReference type="InterPro" id="IPR010982">
    <property type="entry name" value="Lambda_DNA-bd_dom_sf"/>
</dbReference>
<protein>
    <submittedName>
        <fullName evidence="2">Helix-turn-helix transcriptional regulator</fullName>
    </submittedName>
</protein>
<dbReference type="InterPro" id="IPR001387">
    <property type="entry name" value="Cro/C1-type_HTH"/>
</dbReference>
<evidence type="ECO:0000313" key="2">
    <source>
        <dbReference type="EMBL" id="MBC5667791.1"/>
    </source>
</evidence>
<dbReference type="RefSeq" id="WP_118589835.1">
    <property type="nucleotide sequence ID" value="NZ_JACOOZ010000004.1"/>
</dbReference>
<evidence type="ECO:0000313" key="3">
    <source>
        <dbReference type="Proteomes" id="UP000597877"/>
    </source>
</evidence>
<dbReference type="SUPFAM" id="SSF47413">
    <property type="entry name" value="lambda repressor-like DNA-binding domains"/>
    <property type="match status" value="1"/>
</dbReference>
<accession>A0ABR7F2J1</accession>
<gene>
    <name evidence="2" type="ORF">H8S00_07345</name>
</gene>
<dbReference type="SUPFAM" id="SSF51306">
    <property type="entry name" value="LexA/Signal peptidase"/>
    <property type="match status" value="1"/>
</dbReference>
<reference evidence="2 3" key="1">
    <citation type="submission" date="2020-08" db="EMBL/GenBank/DDBJ databases">
        <title>Genome public.</title>
        <authorList>
            <person name="Liu C."/>
            <person name="Sun Q."/>
        </authorList>
    </citation>
    <scope>NUCLEOTIDE SEQUENCE [LARGE SCALE GENOMIC DNA]</scope>
    <source>
        <strain evidence="2 3">BX4</strain>
    </source>
</reference>